<evidence type="ECO:0000313" key="2">
    <source>
        <dbReference type="Proteomes" id="UP001335737"/>
    </source>
</evidence>
<proteinExistence type="predicted"/>
<accession>A0ABU6KHG4</accession>
<organism evidence="1 2">
    <name type="scientific">Virgibacillus tibetensis</name>
    <dbReference type="NCBI Taxonomy" id="3042313"/>
    <lineage>
        <taxon>Bacteria</taxon>
        <taxon>Bacillati</taxon>
        <taxon>Bacillota</taxon>
        <taxon>Bacilli</taxon>
        <taxon>Bacillales</taxon>
        <taxon>Bacillaceae</taxon>
        <taxon>Virgibacillus</taxon>
    </lineage>
</organism>
<evidence type="ECO:0000313" key="1">
    <source>
        <dbReference type="EMBL" id="MEC5424754.1"/>
    </source>
</evidence>
<keyword evidence="2" id="KW-1185">Reference proteome</keyword>
<sequence>MLSPIKKFILDKTRLLKIEELKLSEEAIEEFDNMFIRSISSSDSSIFTYNSRYPLYMFLNYVIENKGVVVHGSNNSSINKFEPRNSSLFNGKPIKAVFASSDGVWSIFFAVQKRKGYVGSIRNLCLSITSNKGKKRYYYFSTNNNDAPNRWTDGTIYFFSKTLFKQGGIRDEWVCEKELKPLAKLSVTPSDFPFLDKVRVHRETESTVKTIIKAILFKM</sequence>
<protein>
    <submittedName>
        <fullName evidence="1">Uncharacterized protein</fullName>
    </submittedName>
</protein>
<dbReference type="EMBL" id="JARZFX010000008">
    <property type="protein sequence ID" value="MEC5424754.1"/>
    <property type="molecule type" value="Genomic_DNA"/>
</dbReference>
<reference evidence="1 2" key="1">
    <citation type="journal article" date="2024" name="Int. J. Syst. Evol. Microbiol.">
        <title>Virgibacillus tibetensis sp. nov., isolated from salt lake on the Tibetan Plateau of China.</title>
        <authorList>
            <person name="Phurbu D."/>
            <person name="Liu Z.-X."/>
            <person name="Wang R."/>
            <person name="Zheng Y.-Y."/>
            <person name="Liu H.-C."/>
            <person name="Zhou Y.-G."/>
            <person name="Yu Y.-J."/>
            <person name="Li A.-H."/>
        </authorList>
    </citation>
    <scope>NUCLEOTIDE SEQUENCE [LARGE SCALE GENOMIC DNA]</scope>
    <source>
        <strain evidence="1 2">C22-A2</strain>
    </source>
</reference>
<comment type="caution">
    <text evidence="1">The sequence shown here is derived from an EMBL/GenBank/DDBJ whole genome shotgun (WGS) entry which is preliminary data.</text>
</comment>
<name>A0ABU6KHG4_9BACI</name>
<gene>
    <name evidence="1" type="ORF">QGM71_14805</name>
</gene>
<dbReference type="Proteomes" id="UP001335737">
    <property type="component" value="Unassembled WGS sequence"/>
</dbReference>